<dbReference type="HOGENOM" id="CLU_2097284_0_0_1"/>
<proteinExistence type="predicted"/>
<dbReference type="EMBL" id="DS547097">
    <property type="protein sequence ID" value="EDR10452.1"/>
    <property type="molecule type" value="Genomic_DNA"/>
</dbReference>
<reference evidence="2 3" key="1">
    <citation type="journal article" date="2008" name="Nature">
        <title>The genome of Laccaria bicolor provides insights into mycorrhizal symbiosis.</title>
        <authorList>
            <person name="Martin F."/>
            <person name="Aerts A."/>
            <person name="Ahren D."/>
            <person name="Brun A."/>
            <person name="Danchin E.G.J."/>
            <person name="Duchaussoy F."/>
            <person name="Gibon J."/>
            <person name="Kohler A."/>
            <person name="Lindquist E."/>
            <person name="Pereda V."/>
            <person name="Salamov A."/>
            <person name="Shapiro H.J."/>
            <person name="Wuyts J."/>
            <person name="Blaudez D."/>
            <person name="Buee M."/>
            <person name="Brokstein P."/>
            <person name="Canbaeck B."/>
            <person name="Cohen D."/>
            <person name="Courty P.E."/>
            <person name="Coutinho P.M."/>
            <person name="Delaruelle C."/>
            <person name="Detter J.C."/>
            <person name="Deveau A."/>
            <person name="DiFazio S."/>
            <person name="Duplessis S."/>
            <person name="Fraissinet-Tachet L."/>
            <person name="Lucic E."/>
            <person name="Frey-Klett P."/>
            <person name="Fourrey C."/>
            <person name="Feussner I."/>
            <person name="Gay G."/>
            <person name="Grimwood J."/>
            <person name="Hoegger P.J."/>
            <person name="Jain P."/>
            <person name="Kilaru S."/>
            <person name="Labbe J."/>
            <person name="Lin Y.C."/>
            <person name="Legue V."/>
            <person name="Le Tacon F."/>
            <person name="Marmeisse R."/>
            <person name="Melayah D."/>
            <person name="Montanini B."/>
            <person name="Muratet M."/>
            <person name="Nehls U."/>
            <person name="Niculita-Hirzel H."/>
            <person name="Oudot-Le Secq M.P."/>
            <person name="Peter M."/>
            <person name="Quesneville H."/>
            <person name="Rajashekar B."/>
            <person name="Reich M."/>
            <person name="Rouhier N."/>
            <person name="Schmutz J."/>
            <person name="Yin T."/>
            <person name="Chalot M."/>
            <person name="Henrissat B."/>
            <person name="Kuees U."/>
            <person name="Lucas S."/>
            <person name="Van de Peer Y."/>
            <person name="Podila G.K."/>
            <person name="Polle A."/>
            <person name="Pukkila P.J."/>
            <person name="Richardson P.M."/>
            <person name="Rouze P."/>
            <person name="Sanders I.R."/>
            <person name="Stajich J.E."/>
            <person name="Tunlid A."/>
            <person name="Tuskan G."/>
            <person name="Grigoriev I.V."/>
        </authorList>
    </citation>
    <scope>NUCLEOTIDE SEQUENCE [LARGE SCALE GENOMIC DNA]</scope>
    <source>
        <strain evidence="3">S238N-H82 / ATCC MYA-4686</strain>
    </source>
</reference>
<dbReference type="KEGG" id="lbc:LACBIDRAFT_325484"/>
<evidence type="ECO:0000256" key="1">
    <source>
        <dbReference type="SAM" id="Phobius"/>
    </source>
</evidence>
<keyword evidence="1" id="KW-0812">Transmembrane</keyword>
<dbReference type="GeneID" id="6074650"/>
<organism evidence="3">
    <name type="scientific">Laccaria bicolor (strain S238N-H82 / ATCC MYA-4686)</name>
    <name type="common">Bicoloured deceiver</name>
    <name type="synonym">Laccaria laccata var. bicolor</name>
    <dbReference type="NCBI Taxonomy" id="486041"/>
    <lineage>
        <taxon>Eukaryota</taxon>
        <taxon>Fungi</taxon>
        <taxon>Dikarya</taxon>
        <taxon>Basidiomycota</taxon>
        <taxon>Agaricomycotina</taxon>
        <taxon>Agaricomycetes</taxon>
        <taxon>Agaricomycetidae</taxon>
        <taxon>Agaricales</taxon>
        <taxon>Agaricineae</taxon>
        <taxon>Hydnangiaceae</taxon>
        <taxon>Laccaria</taxon>
    </lineage>
</organism>
<protein>
    <submittedName>
        <fullName evidence="2">Predicted protein</fullName>
    </submittedName>
</protein>
<evidence type="ECO:0000313" key="3">
    <source>
        <dbReference type="Proteomes" id="UP000001194"/>
    </source>
</evidence>
<name>B0D533_LACBS</name>
<dbReference type="RefSeq" id="XP_001878902.1">
    <property type="nucleotide sequence ID" value="XM_001878867.1"/>
</dbReference>
<sequence length="116" mass="13056">MEDGWVVVPTHLGWALVTLVLHIVIVASHLCDVAGWLLMMFTASTHDIDHFIWNLSCLWNQKLAGSLANIDMDSTWNNPGKIHRSMDPHILISPDPEICPGKWVLGSLRYDSWIGL</sequence>
<accession>B0D533</accession>
<dbReference type="Proteomes" id="UP000001194">
    <property type="component" value="Unassembled WGS sequence"/>
</dbReference>
<evidence type="ECO:0000313" key="2">
    <source>
        <dbReference type="EMBL" id="EDR10452.1"/>
    </source>
</evidence>
<feature type="transmembrane region" description="Helical" evidence="1">
    <location>
        <begin position="12"/>
        <end position="38"/>
    </location>
</feature>
<dbReference type="InParanoid" id="B0D533"/>
<keyword evidence="1" id="KW-0472">Membrane</keyword>
<gene>
    <name evidence="2" type="ORF">LACBIDRAFT_325484</name>
</gene>
<keyword evidence="3" id="KW-1185">Reference proteome</keyword>
<dbReference type="AlphaFoldDB" id="B0D533"/>
<keyword evidence="1" id="KW-1133">Transmembrane helix</keyword>